<accession>A0ABN7AB87</accession>
<evidence type="ECO:0000256" key="1">
    <source>
        <dbReference type="SAM" id="MobiDB-lite"/>
    </source>
</evidence>
<feature type="compositionally biased region" description="Basic and acidic residues" evidence="1">
    <location>
        <begin position="63"/>
        <end position="73"/>
    </location>
</feature>
<keyword evidence="3" id="KW-1185">Reference proteome</keyword>
<name>A0ABN7AB87_9HEMI</name>
<dbReference type="Proteomes" id="UP001307889">
    <property type="component" value="Chromosome 1"/>
</dbReference>
<reference evidence="2 3" key="1">
    <citation type="submission" date="2023-09" db="EMBL/GenBank/DDBJ databases">
        <title>Nesidiocoris tenuis whole genome shotgun sequence.</title>
        <authorList>
            <person name="Shibata T."/>
            <person name="Shimoda M."/>
            <person name="Kobayashi T."/>
            <person name="Uehara T."/>
        </authorList>
    </citation>
    <scope>NUCLEOTIDE SEQUENCE [LARGE SCALE GENOMIC DNA]</scope>
    <source>
        <strain evidence="2 3">Japan</strain>
    </source>
</reference>
<organism evidence="2 3">
    <name type="scientific">Nesidiocoris tenuis</name>
    <dbReference type="NCBI Taxonomy" id="355587"/>
    <lineage>
        <taxon>Eukaryota</taxon>
        <taxon>Metazoa</taxon>
        <taxon>Ecdysozoa</taxon>
        <taxon>Arthropoda</taxon>
        <taxon>Hexapoda</taxon>
        <taxon>Insecta</taxon>
        <taxon>Pterygota</taxon>
        <taxon>Neoptera</taxon>
        <taxon>Paraneoptera</taxon>
        <taxon>Hemiptera</taxon>
        <taxon>Heteroptera</taxon>
        <taxon>Panheteroptera</taxon>
        <taxon>Cimicomorpha</taxon>
        <taxon>Miridae</taxon>
        <taxon>Dicyphina</taxon>
        <taxon>Nesidiocoris</taxon>
    </lineage>
</organism>
<evidence type="ECO:0000313" key="2">
    <source>
        <dbReference type="EMBL" id="BES89563.1"/>
    </source>
</evidence>
<evidence type="ECO:0000313" key="3">
    <source>
        <dbReference type="Proteomes" id="UP001307889"/>
    </source>
</evidence>
<protein>
    <submittedName>
        <fullName evidence="2">Uncharacterized protein</fullName>
    </submittedName>
</protein>
<sequence>MRGACARRTSITSEMDESERFAFVLPPGSPGRASMKENIACHGGETGRRLSYRGCRAASSQLKDDPMLTDDTRTGAVHQAAAK</sequence>
<gene>
    <name evidence="2" type="ORF">NTJ_02370</name>
</gene>
<feature type="region of interest" description="Disordered" evidence="1">
    <location>
        <begin position="63"/>
        <end position="83"/>
    </location>
</feature>
<proteinExistence type="predicted"/>
<dbReference type="EMBL" id="AP028909">
    <property type="protein sequence ID" value="BES89563.1"/>
    <property type="molecule type" value="Genomic_DNA"/>
</dbReference>